<feature type="binding site" evidence="6">
    <location>
        <position position="134"/>
    </location>
    <ligand>
        <name>Mg(2+)</name>
        <dbReference type="ChEBI" id="CHEBI:18420"/>
        <label>1</label>
        <note>catalytic</note>
    </ligand>
</feature>
<feature type="binding site" evidence="6">
    <location>
        <position position="291"/>
    </location>
    <ligand>
        <name>Mg(2+)</name>
        <dbReference type="ChEBI" id="CHEBI:18420"/>
        <label>1</label>
        <note>catalytic</note>
    </ligand>
</feature>
<reference evidence="7" key="1">
    <citation type="journal article" date="2023" name="Mol. Phylogenet. Evol.">
        <title>Genome-scale phylogeny and comparative genomics of the fungal order Sordariales.</title>
        <authorList>
            <person name="Hensen N."/>
            <person name="Bonometti L."/>
            <person name="Westerberg I."/>
            <person name="Brannstrom I.O."/>
            <person name="Guillou S."/>
            <person name="Cros-Aarteil S."/>
            <person name="Calhoun S."/>
            <person name="Haridas S."/>
            <person name="Kuo A."/>
            <person name="Mondo S."/>
            <person name="Pangilinan J."/>
            <person name="Riley R."/>
            <person name="LaButti K."/>
            <person name="Andreopoulos B."/>
            <person name="Lipzen A."/>
            <person name="Chen C."/>
            <person name="Yan M."/>
            <person name="Daum C."/>
            <person name="Ng V."/>
            <person name="Clum A."/>
            <person name="Steindorff A."/>
            <person name="Ohm R.A."/>
            <person name="Martin F."/>
            <person name="Silar P."/>
            <person name="Natvig D.O."/>
            <person name="Lalanne C."/>
            <person name="Gautier V."/>
            <person name="Ament-Velasquez S.L."/>
            <person name="Kruys A."/>
            <person name="Hutchinson M.I."/>
            <person name="Powell A.J."/>
            <person name="Barry K."/>
            <person name="Miller A.N."/>
            <person name="Grigoriev I.V."/>
            <person name="Debuchy R."/>
            <person name="Gladieux P."/>
            <person name="Hiltunen Thoren M."/>
            <person name="Johannesson H."/>
        </authorList>
    </citation>
    <scope>NUCLEOTIDE SEQUENCE</scope>
    <source>
        <strain evidence="7">CBS 118394</strain>
    </source>
</reference>
<accession>A0AAE0HX36</accession>
<evidence type="ECO:0000256" key="4">
    <source>
        <dbReference type="ARBA" id="ARBA00022801"/>
    </source>
</evidence>
<dbReference type="EMBL" id="JAUEDM010000006">
    <property type="protein sequence ID" value="KAK3314488.1"/>
    <property type="molecule type" value="Genomic_DNA"/>
</dbReference>
<name>A0AAE0HX36_9PEZI</name>
<dbReference type="GO" id="GO:0008441">
    <property type="term" value="F:3'(2'),5'-bisphosphate nucleotidase activity"/>
    <property type="evidence" value="ECO:0007669"/>
    <property type="project" value="TreeGrafter"/>
</dbReference>
<keyword evidence="4" id="KW-0378">Hydrolase</keyword>
<comment type="similarity">
    <text evidence="2">Belongs to the inositol monophosphatase superfamily.</text>
</comment>
<keyword evidence="3 6" id="KW-0479">Metal-binding</keyword>
<evidence type="ECO:0000256" key="6">
    <source>
        <dbReference type="PIRSR" id="PIRSR600760-2"/>
    </source>
</evidence>
<feature type="binding site" evidence="6">
    <location>
        <position position="133"/>
    </location>
    <ligand>
        <name>Mg(2+)</name>
        <dbReference type="ChEBI" id="CHEBI:18420"/>
        <label>1</label>
        <note>catalytic</note>
    </ligand>
</feature>
<comment type="caution">
    <text evidence="7">The sequence shown here is derived from an EMBL/GenBank/DDBJ whole genome shotgun (WGS) entry which is preliminary data.</text>
</comment>
<proteinExistence type="inferred from homology"/>
<dbReference type="PANTHER" id="PTHR43200">
    <property type="entry name" value="PHOSPHATASE"/>
    <property type="match status" value="1"/>
</dbReference>
<dbReference type="SUPFAM" id="SSF56655">
    <property type="entry name" value="Carbohydrate phosphatase"/>
    <property type="match status" value="1"/>
</dbReference>
<organism evidence="7 8">
    <name type="scientific">Apodospora peruviana</name>
    <dbReference type="NCBI Taxonomy" id="516989"/>
    <lineage>
        <taxon>Eukaryota</taxon>
        <taxon>Fungi</taxon>
        <taxon>Dikarya</taxon>
        <taxon>Ascomycota</taxon>
        <taxon>Pezizomycotina</taxon>
        <taxon>Sordariomycetes</taxon>
        <taxon>Sordariomycetidae</taxon>
        <taxon>Sordariales</taxon>
        <taxon>Lasiosphaeriaceae</taxon>
        <taxon>Apodospora</taxon>
    </lineage>
</organism>
<protein>
    <submittedName>
        <fullName evidence="7">Uncharacterized protein</fullName>
    </submittedName>
</protein>
<feature type="binding site" evidence="6">
    <location>
        <position position="131"/>
    </location>
    <ligand>
        <name>Mg(2+)</name>
        <dbReference type="ChEBI" id="CHEBI:18420"/>
        <label>1</label>
        <note>catalytic</note>
    </ligand>
</feature>
<dbReference type="AlphaFoldDB" id="A0AAE0HX36"/>
<dbReference type="CDD" id="cd01517">
    <property type="entry name" value="PAP_phosphatase"/>
    <property type="match status" value="1"/>
</dbReference>
<dbReference type="Pfam" id="PF00459">
    <property type="entry name" value="Inositol_P"/>
    <property type="match status" value="1"/>
</dbReference>
<keyword evidence="5 6" id="KW-0460">Magnesium</keyword>
<dbReference type="Proteomes" id="UP001283341">
    <property type="component" value="Unassembled WGS sequence"/>
</dbReference>
<evidence type="ECO:0000256" key="5">
    <source>
        <dbReference type="ARBA" id="ARBA00022842"/>
    </source>
</evidence>
<dbReference type="InterPro" id="IPR051090">
    <property type="entry name" value="Inositol_monoP_superfamily"/>
</dbReference>
<dbReference type="PANTHER" id="PTHR43200:SF2">
    <property type="entry name" value="3'(2'),5'-BISPHOSPHATE NUCLEOTIDASE"/>
    <property type="match status" value="1"/>
</dbReference>
<gene>
    <name evidence="7" type="ORF">B0H66DRAFT_627009</name>
</gene>
<dbReference type="InterPro" id="IPR000760">
    <property type="entry name" value="Inositol_monophosphatase-like"/>
</dbReference>
<evidence type="ECO:0000256" key="3">
    <source>
        <dbReference type="ARBA" id="ARBA00022723"/>
    </source>
</evidence>
<evidence type="ECO:0000256" key="1">
    <source>
        <dbReference type="ARBA" id="ARBA00001946"/>
    </source>
</evidence>
<dbReference type="Gene3D" id="3.40.190.80">
    <property type="match status" value="1"/>
</dbReference>
<dbReference type="GO" id="GO:0046872">
    <property type="term" value="F:metal ion binding"/>
    <property type="evidence" value="ECO:0007669"/>
    <property type="project" value="UniProtKB-KW"/>
</dbReference>
<evidence type="ECO:0000256" key="2">
    <source>
        <dbReference type="ARBA" id="ARBA00009759"/>
    </source>
</evidence>
<feature type="binding site" evidence="6">
    <location>
        <position position="69"/>
    </location>
    <ligand>
        <name>Mg(2+)</name>
        <dbReference type="ChEBI" id="CHEBI:18420"/>
        <label>1</label>
        <note>catalytic</note>
    </ligand>
</feature>
<keyword evidence="8" id="KW-1185">Reference proteome</keyword>
<dbReference type="GO" id="GO:0000103">
    <property type="term" value="P:sulfate assimilation"/>
    <property type="evidence" value="ECO:0007669"/>
    <property type="project" value="TreeGrafter"/>
</dbReference>
<evidence type="ECO:0000313" key="8">
    <source>
        <dbReference type="Proteomes" id="UP001283341"/>
    </source>
</evidence>
<dbReference type="Gene3D" id="3.30.540.10">
    <property type="entry name" value="Fructose-1,6-Bisphosphatase, subunit A, domain 1"/>
    <property type="match status" value="1"/>
</dbReference>
<evidence type="ECO:0000313" key="7">
    <source>
        <dbReference type="EMBL" id="KAK3314488.1"/>
    </source>
</evidence>
<comment type="cofactor">
    <cofactor evidence="1 6">
        <name>Mg(2+)</name>
        <dbReference type="ChEBI" id="CHEBI:18420"/>
    </cofactor>
</comment>
<sequence length="360" mass="39075">MNPFLEEVKVARQAVQAAVKIAQHVLFDSNKGAIQKADLTPVTVADYTIQAVLAHAIHTHFPSDQLVGEESAGELNTNPNLVQHMWTVLQACDQRDDVDKIPDPSHLPKLISLCETTTSFGIDSGRVWIFDPIDGTKTFLRGEQYAINVALLVGGRQVLSVVACPLLCPSETEPIDNATISEVGCILLAVKGYGAWVQPLSGPHSGNLARLPRHADGDSVMTQDLKLVTCWNMLDSGVDDVHKAVAENLGAPFPGSDLVSWVCRWAVMALGVANITVWVYKTRSRHAKIWDHAGAMLLFEEVGGMITDVDGKDIDLTRGRKLSANFGFVAAPRSIHHRVLKAVRDTLRAQGKGELLSSTP</sequence>
<reference evidence="7" key="2">
    <citation type="submission" date="2023-06" db="EMBL/GenBank/DDBJ databases">
        <authorList>
            <consortium name="Lawrence Berkeley National Laboratory"/>
            <person name="Haridas S."/>
            <person name="Hensen N."/>
            <person name="Bonometti L."/>
            <person name="Westerberg I."/>
            <person name="Brannstrom I.O."/>
            <person name="Guillou S."/>
            <person name="Cros-Aarteil S."/>
            <person name="Calhoun S."/>
            <person name="Kuo A."/>
            <person name="Mondo S."/>
            <person name="Pangilinan J."/>
            <person name="Riley R."/>
            <person name="Labutti K."/>
            <person name="Andreopoulos B."/>
            <person name="Lipzen A."/>
            <person name="Chen C."/>
            <person name="Yanf M."/>
            <person name="Daum C."/>
            <person name="Ng V."/>
            <person name="Clum A."/>
            <person name="Steindorff A."/>
            <person name="Ohm R."/>
            <person name="Martin F."/>
            <person name="Silar P."/>
            <person name="Natvig D."/>
            <person name="Lalanne C."/>
            <person name="Gautier V."/>
            <person name="Ament-Velasquez S.L."/>
            <person name="Kruys A."/>
            <person name="Hutchinson M.I."/>
            <person name="Powell A.J."/>
            <person name="Barry K."/>
            <person name="Miller A.N."/>
            <person name="Grigoriev I.V."/>
            <person name="Debuchy R."/>
            <person name="Gladieux P."/>
            <person name="Thoren M.H."/>
            <person name="Johannesson H."/>
        </authorList>
    </citation>
    <scope>NUCLEOTIDE SEQUENCE</scope>
    <source>
        <strain evidence="7">CBS 118394</strain>
    </source>
</reference>